<comment type="caution">
    <text evidence="1">The sequence shown here is derived from an EMBL/GenBank/DDBJ whole genome shotgun (WGS) entry which is preliminary data.</text>
</comment>
<evidence type="ECO:0000313" key="1">
    <source>
        <dbReference type="EMBL" id="TQD81424.1"/>
    </source>
</evidence>
<dbReference type="Proteomes" id="UP000315295">
    <property type="component" value="Unassembled WGS sequence"/>
</dbReference>
<keyword evidence="2" id="KW-1185">Reference proteome</keyword>
<sequence length="74" mass="8499">MDQGRWGSNDPNMITYFLTLARRQTVRYRIGQSWNPRPAASLKSPSQSKALPENWKSIPIALLSRIPQTRDCII</sequence>
<proteinExistence type="predicted"/>
<dbReference type="AlphaFoldDB" id="A0A540L4M1"/>
<reference evidence="1 2" key="1">
    <citation type="journal article" date="2019" name="G3 (Bethesda)">
        <title>Sequencing of a Wild Apple (Malus baccata) Genome Unravels the Differences Between Cultivated and Wild Apple Species Regarding Disease Resistance and Cold Tolerance.</title>
        <authorList>
            <person name="Chen X."/>
        </authorList>
    </citation>
    <scope>NUCLEOTIDE SEQUENCE [LARGE SCALE GENOMIC DNA]</scope>
    <source>
        <strain evidence="2">cv. Shandingzi</strain>
        <tissue evidence="1">Leaves</tissue>
    </source>
</reference>
<dbReference type="EMBL" id="VIEB01000767">
    <property type="protein sequence ID" value="TQD81424.1"/>
    <property type="molecule type" value="Genomic_DNA"/>
</dbReference>
<accession>A0A540L4M1</accession>
<evidence type="ECO:0000313" key="2">
    <source>
        <dbReference type="Proteomes" id="UP000315295"/>
    </source>
</evidence>
<organism evidence="1 2">
    <name type="scientific">Malus baccata</name>
    <name type="common">Siberian crab apple</name>
    <name type="synonym">Pyrus baccata</name>
    <dbReference type="NCBI Taxonomy" id="106549"/>
    <lineage>
        <taxon>Eukaryota</taxon>
        <taxon>Viridiplantae</taxon>
        <taxon>Streptophyta</taxon>
        <taxon>Embryophyta</taxon>
        <taxon>Tracheophyta</taxon>
        <taxon>Spermatophyta</taxon>
        <taxon>Magnoliopsida</taxon>
        <taxon>eudicotyledons</taxon>
        <taxon>Gunneridae</taxon>
        <taxon>Pentapetalae</taxon>
        <taxon>rosids</taxon>
        <taxon>fabids</taxon>
        <taxon>Rosales</taxon>
        <taxon>Rosaceae</taxon>
        <taxon>Amygdaloideae</taxon>
        <taxon>Maleae</taxon>
        <taxon>Malus</taxon>
    </lineage>
</organism>
<name>A0A540L4M1_MALBA</name>
<protein>
    <submittedName>
        <fullName evidence="1">Uncharacterized protein</fullName>
    </submittedName>
</protein>
<gene>
    <name evidence="1" type="ORF">C1H46_033009</name>
</gene>